<dbReference type="HOGENOM" id="CLU_1270632_0_0_9"/>
<evidence type="ECO:0000313" key="3">
    <source>
        <dbReference type="Proteomes" id="UP000005104"/>
    </source>
</evidence>
<keyword evidence="3" id="KW-1185">Reference proteome</keyword>
<sequence>MKRYFILFLWICSFTLIACSPISPGDPQNEITQQWEGQVKTVESSKEIVDGRYIFSFEITPPERINRMDVWVDIYKKGNKVNQIDGGGYTLSPDKTAMLITMDRNNENSEENWKFYGLTNQSRVAIITWPEREESKFLGTFQPKTSLKEIPAEGGELLLGEIVVWSQKGGNAADMPEAMSDLENNLENDFEKTIAVFDMVYLLKGRFSFDESFYASS</sequence>
<proteinExistence type="predicted"/>
<evidence type="ECO:0000256" key="1">
    <source>
        <dbReference type="SAM" id="SignalP"/>
    </source>
</evidence>
<dbReference type="AlphaFoldDB" id="H5Y4L5"/>
<accession>H5Y4L5</accession>
<gene>
    <name evidence="2" type="ORF">DesyoDRAFT_2547</name>
</gene>
<feature type="chain" id="PRO_5038740223" description="Lipoprotein" evidence="1">
    <location>
        <begin position="19"/>
        <end position="217"/>
    </location>
</feature>
<dbReference type="PROSITE" id="PS51257">
    <property type="entry name" value="PROKAR_LIPOPROTEIN"/>
    <property type="match status" value="1"/>
</dbReference>
<organism evidence="2 3">
    <name type="scientific">Desulfosporosinus youngiae DSM 17734</name>
    <dbReference type="NCBI Taxonomy" id="768710"/>
    <lineage>
        <taxon>Bacteria</taxon>
        <taxon>Bacillati</taxon>
        <taxon>Bacillota</taxon>
        <taxon>Clostridia</taxon>
        <taxon>Eubacteriales</taxon>
        <taxon>Desulfitobacteriaceae</taxon>
        <taxon>Desulfosporosinus</taxon>
    </lineage>
</organism>
<reference evidence="2 3" key="1">
    <citation type="submission" date="2011-11" db="EMBL/GenBank/DDBJ databases">
        <title>The Noncontiguous Finished genome of Desulfosporosinus youngiae DSM 17734.</title>
        <authorList>
            <consortium name="US DOE Joint Genome Institute (JGI-PGF)"/>
            <person name="Lucas S."/>
            <person name="Han J."/>
            <person name="Lapidus A."/>
            <person name="Cheng J.-F."/>
            <person name="Goodwin L."/>
            <person name="Pitluck S."/>
            <person name="Peters L."/>
            <person name="Ovchinnikova G."/>
            <person name="Lu M."/>
            <person name="Land M.L."/>
            <person name="Hauser L."/>
            <person name="Pester M."/>
            <person name="Spring S."/>
            <person name="Ollivier B."/>
            <person name="Rattei T."/>
            <person name="Klenk H.-P."/>
            <person name="Wagner M."/>
            <person name="Loy A."/>
            <person name="Woyke T.J."/>
        </authorList>
    </citation>
    <scope>NUCLEOTIDE SEQUENCE [LARGE SCALE GENOMIC DNA]</scope>
    <source>
        <strain evidence="2 3">DSM 17734</strain>
    </source>
</reference>
<dbReference type="RefSeq" id="WP_007783422.1">
    <property type="nucleotide sequence ID" value="NZ_CM001441.1"/>
</dbReference>
<feature type="signal peptide" evidence="1">
    <location>
        <begin position="1"/>
        <end position="18"/>
    </location>
</feature>
<evidence type="ECO:0008006" key="4">
    <source>
        <dbReference type="Google" id="ProtNLM"/>
    </source>
</evidence>
<evidence type="ECO:0000313" key="2">
    <source>
        <dbReference type="EMBL" id="EHQ89613.1"/>
    </source>
</evidence>
<keyword evidence="1" id="KW-0732">Signal</keyword>
<protein>
    <recommendedName>
        <fullName evidence="4">Lipoprotein</fullName>
    </recommendedName>
</protein>
<dbReference type="Proteomes" id="UP000005104">
    <property type="component" value="Chromosome"/>
</dbReference>
<dbReference type="EMBL" id="CM001441">
    <property type="protein sequence ID" value="EHQ89613.1"/>
    <property type="molecule type" value="Genomic_DNA"/>
</dbReference>
<name>H5Y4L5_9FIRM</name>